<dbReference type="SUPFAM" id="SSF56300">
    <property type="entry name" value="Metallo-dependent phosphatases"/>
    <property type="match status" value="1"/>
</dbReference>
<protein>
    <submittedName>
        <fullName evidence="2">Icc-related predicted phosphoesterase</fullName>
    </submittedName>
</protein>
<evidence type="ECO:0000259" key="1">
    <source>
        <dbReference type="Pfam" id="PF00149"/>
    </source>
</evidence>
<dbReference type="EMBL" id="JAGGKI010000007">
    <property type="protein sequence ID" value="MBP1894045.1"/>
    <property type="molecule type" value="Genomic_DNA"/>
</dbReference>
<evidence type="ECO:0000313" key="3">
    <source>
        <dbReference type="Proteomes" id="UP000706926"/>
    </source>
</evidence>
<dbReference type="InterPro" id="IPR004843">
    <property type="entry name" value="Calcineurin-like_PHP"/>
</dbReference>
<sequence length="284" mass="30543">MKSRRKGEARLNVVSIAEEPIEQLPYTAAAPGSRGVTYEYLPVYFGEMLGLPDEVDALILASDLQGVAGHLSADEMHSPRLIGEELPEMLALLLESYCPRCDPERIVVLLCGDLYGDPAQRGSSGDPLPVWEAFRSHFGTVLGVAGNHDMVTAEGKARLAAAPGIDFYGEPRTAQHSGLNIAGLGGVTGRAGKPNRMPEEEYIGELQKLLRRNPDVLMLHQGPDVPAFGLPGHAGIRRELSAGPPLLLCCGHVHWDRPMAELDNGTQVINTDGRVLVFAAAELD</sequence>
<dbReference type="GeneID" id="95405105"/>
<proteinExistence type="predicted"/>
<organism evidence="2 3">
    <name type="scientific">Paenibacillus lactis</name>
    <dbReference type="NCBI Taxonomy" id="228574"/>
    <lineage>
        <taxon>Bacteria</taxon>
        <taxon>Bacillati</taxon>
        <taxon>Bacillota</taxon>
        <taxon>Bacilli</taxon>
        <taxon>Bacillales</taxon>
        <taxon>Paenibacillaceae</taxon>
        <taxon>Paenibacillus</taxon>
    </lineage>
</organism>
<reference evidence="2 3" key="1">
    <citation type="submission" date="2021-03" db="EMBL/GenBank/DDBJ databases">
        <title>Genomic Encyclopedia of Type Strains, Phase IV (KMG-IV): sequencing the most valuable type-strain genomes for metagenomic binning, comparative biology and taxonomic classification.</title>
        <authorList>
            <person name="Goeker M."/>
        </authorList>
    </citation>
    <scope>NUCLEOTIDE SEQUENCE [LARGE SCALE GENOMIC DNA]</scope>
    <source>
        <strain evidence="2 3">DSM 15596</strain>
    </source>
</reference>
<dbReference type="Proteomes" id="UP000706926">
    <property type="component" value="Unassembled WGS sequence"/>
</dbReference>
<dbReference type="CDD" id="cd00838">
    <property type="entry name" value="MPP_superfamily"/>
    <property type="match status" value="1"/>
</dbReference>
<gene>
    <name evidence="2" type="ORF">J2Z18_003148</name>
</gene>
<dbReference type="RefSeq" id="WP_007131296.1">
    <property type="nucleotide sequence ID" value="NZ_BOSA01000003.1"/>
</dbReference>
<feature type="domain" description="Calcineurin-like phosphoesterase" evidence="1">
    <location>
        <begin position="93"/>
        <end position="255"/>
    </location>
</feature>
<comment type="caution">
    <text evidence="2">The sequence shown here is derived from an EMBL/GenBank/DDBJ whole genome shotgun (WGS) entry which is preliminary data.</text>
</comment>
<keyword evidence="3" id="KW-1185">Reference proteome</keyword>
<evidence type="ECO:0000313" key="2">
    <source>
        <dbReference type="EMBL" id="MBP1894045.1"/>
    </source>
</evidence>
<name>A0ABS4FCS1_9BACL</name>
<dbReference type="Gene3D" id="3.60.21.10">
    <property type="match status" value="1"/>
</dbReference>
<dbReference type="Pfam" id="PF00149">
    <property type="entry name" value="Metallophos"/>
    <property type="match status" value="1"/>
</dbReference>
<accession>A0ABS4FCS1</accession>
<dbReference type="InterPro" id="IPR029052">
    <property type="entry name" value="Metallo-depent_PP-like"/>
</dbReference>